<evidence type="ECO:0000256" key="1">
    <source>
        <dbReference type="ARBA" id="ARBA00022857"/>
    </source>
</evidence>
<dbReference type="Pfam" id="PF13446">
    <property type="entry name" value="RPT"/>
    <property type="match status" value="1"/>
</dbReference>
<dbReference type="Gene3D" id="3.90.70.10">
    <property type="entry name" value="Cysteine proteinases"/>
    <property type="match status" value="2"/>
</dbReference>
<dbReference type="InterPro" id="IPR001394">
    <property type="entry name" value="Peptidase_C19_UCH"/>
</dbReference>
<dbReference type="Pfam" id="PF00443">
    <property type="entry name" value="UCH"/>
    <property type="match status" value="2"/>
</dbReference>
<sequence>MICQLSPYISIVIIPTEDSLGNLDIKNDLFEKNPHSDIKDFFPISKPSVKHPEEHKEQRMPSFKFPSTVDALAIAQTGDINVLEKMTLPFPKVKPGDLVVKIEYIGVNFIDTYFREGLYPLDHFPTTIGEEAAGIIVALPTDPEVLGNPSYKRQGFEVGMSVAVTTMGTDQTYVSIPWSYVFPTRGVSTRIAAASITQVATAITFMSEAYAVSPGDTVFIHTIAGGLGLIFTQYAKHLGARVIGTTSTQEKAELARNNGADEVILYREEDVVEKVRVLTAGRGVDVVYDGVGKDTFEMNFELLKRKGTLVSVGNASGAVPPFSPLKLTPKNLKLVRPSVSNYVVTADEAWEIGSKIFKMIREGVLKVNIYKEYPFTTEGGRQAQLDLTSGITMGKLVIKVVLYALIKRQKIRFRRLPRNYVSRKAALTRLRNALLNVDEKKPGSVALLLDTVPLNLVLGFSSKIHNHARPISHFDPHLIILFAFGRDAERNQKIIANTSSPELQKDYKSQIGAWKIRIIGNLAFWLAPRRMEANKPRRPLPVPGVRSNSPGQTTQRPGTPTSAPAERPGIQTLASTLPLRPGTPTSAPIVSKPTTVPPSSFYADPKKQDATFPPRNKTLYELLEVPEQSQKSSKPGQAEERPPGVGSSSTTFTNTPISEDYRPPELIPEDDEPTPRFVHAISDVLSDDTNPDLTSNSWSNQGKLGNQWGNQSGATAYGWGDGSTGPGWDNEESSDAAAWGVTDDATNTITTSIAPQIPISSRHDNNELHWWNREYISSRGCPGKGALPVLMAESVEAGIQRLLGKRVGSKGLYKVEITPPDIVPIEHKEGNVDPPAPQISPSLVRTASNSSLDPSSHTPHRPKSPRPRPPHVPPSALEVNLAGKPHPDAYFSPKENAWMILSWGDTSSSTSTFGGDPLPLFIPQIRASVYTLPREECRMQGNGMGINCLAYATGSGEGHRDRQPHDLTHHFHKYPKSIDGRTLDPPVRHWKDDFPVGESIGGDGSMDVDNPTGVKSTAKPTLDQPLLLDSYVCCQCSFFLVVSSPSHLSSTKSGNGKDIPSPPANKYFFNPNTDQIPNVLPGVIPLQTWNAYVNDRLENPNPSMSKEQTLLGGLETLLIIIQNHLWKGENRNIKVNGKGFSRRLGWGEWIQSILQSLSFHPETHKNPANPQIIDIFLRGPVITPTTKEGRLNRRRLIRAWVEISSWIAEWKERDGVGRALASSYKEHDLWVKLNPGGETVREMYQRAVGAHVEQIFNELRSREVADRFNILGLTPTAWSADLLCFAYLAQIRCDSAHTPTYFGALQVIMNALVQLSSIPEFGSVFINTTNEDNNGNTTSPVNPALIILPSSSSTSLINLELITNLYIHEDTRGRWSEVSLVNAIETLGFTYNSALREGRRGWLNMEWDGDLVKNQAYCGDAYGHNRGSIYGWDVDNPEDERDRLIWETDDYYTSEELVNLIPDDFIGNAWKECFKRDSNSTSGGDIEMDLYEGKNIGKERNNYTDALRIVAESRGSIELMNMWQKVQRESDGVGYGEGINKSGGYSSDGLVLTIEGAYTALEVPADIDDTMLITVYQMRIEDSPTQLQKMQLALKMISEARDSQRLREFARTTRDPGELLTPTRADWPRGLNQLGNTCYLNSLLQYFYTIKELRSSIVAMGSMSGITAGNDTDSGVKEKVISISTSFEPPLDHQDASDPVKASLKTTLLEEVTDDDLKKHRVGGRLVTRREIVRSKQFVSHLADLFHKLEYADNPSVTPSIDLAKLALVTSKDEEEEVEDESNKADSQSHKAGTDSSQDTDVTPTRSPSSVLGKRPRGAGGAGLSREDTELIDDRSIRASSSASPPPSSVASFGSVSRESSGVSEGPLPLVSVSESRQGAASDSEDVVMRDASPVREPRELPKPPQNPPPLPPRRPAPPVHNDSVMMFGKQHDVAECMDNCMFQIETALLKFHGEGGEVDEEALDDPGKTGVVKRLFYGKIRQTFIETLKGVPTKHEKEDLFSHLPVNVGDEVDLVDRTIGPSPYDVAVSSAADGSSKDLGEFSTFDIYDGLGRYFDDTIEYEGQKVPMEVGLVKLPPLLQVQLQRVQFNRELLQSWKSQAYVKFGETLYMDRFMDTANPEKRIRSKEVQDELNTCRERLKLLTKGKSNNISFSDALQTSSTFLSSSNVLLSSISIPVGAQLPAISPETTYLQNEIHRLRTRIPQLKAQLEHLWADSKQVEYELTSVFIHRGSSPSFGHYFFYSRNLPEKPDVWFKYNDEEVTEVGKEEVFRDTTGETANPYLLVFARKGSQVVETVNRFNPAILDDITPTS</sequence>
<dbReference type="PROSITE" id="PS50235">
    <property type="entry name" value="USP_3"/>
    <property type="match status" value="1"/>
</dbReference>
<dbReference type="SUPFAM" id="SSF54001">
    <property type="entry name" value="Cysteine proteinases"/>
    <property type="match status" value="1"/>
</dbReference>
<dbReference type="Pfam" id="PF08240">
    <property type="entry name" value="ADH_N"/>
    <property type="match status" value="1"/>
</dbReference>
<comment type="caution">
    <text evidence="5">The sequence shown here is derived from an EMBL/GenBank/DDBJ whole genome shotgun (WGS) entry which is preliminary data.</text>
</comment>
<dbReference type="CDD" id="cd05286">
    <property type="entry name" value="QOR2"/>
    <property type="match status" value="1"/>
</dbReference>
<evidence type="ECO:0000256" key="2">
    <source>
        <dbReference type="ARBA" id="ARBA00023002"/>
    </source>
</evidence>
<evidence type="ECO:0000259" key="4">
    <source>
        <dbReference type="PROSITE" id="PS50235"/>
    </source>
</evidence>
<dbReference type="InterPro" id="IPR011032">
    <property type="entry name" value="GroES-like_sf"/>
</dbReference>
<feature type="compositionally biased region" description="Basic and acidic residues" evidence="3">
    <location>
        <begin position="1825"/>
        <end position="1837"/>
    </location>
</feature>
<dbReference type="SUPFAM" id="SSF50129">
    <property type="entry name" value="GroES-like"/>
    <property type="match status" value="1"/>
</dbReference>
<dbReference type="SMART" id="SM00829">
    <property type="entry name" value="PKS_ER"/>
    <property type="match status" value="1"/>
</dbReference>
<name>A0ABQ8VS43_9AGAR</name>
<dbReference type="InterPro" id="IPR025305">
    <property type="entry name" value="UCH_repeat_domain"/>
</dbReference>
<feature type="compositionally biased region" description="Polar residues" evidence="3">
    <location>
        <begin position="646"/>
        <end position="657"/>
    </location>
</feature>
<feature type="region of interest" description="Disordered" evidence="3">
    <location>
        <begin position="535"/>
        <end position="613"/>
    </location>
</feature>
<feature type="region of interest" description="Disordered" evidence="3">
    <location>
        <begin position="824"/>
        <end position="886"/>
    </location>
</feature>
<feature type="compositionally biased region" description="Low complexity" evidence="3">
    <location>
        <begin position="550"/>
        <end position="561"/>
    </location>
</feature>
<evidence type="ECO:0000256" key="3">
    <source>
        <dbReference type="SAM" id="MobiDB-lite"/>
    </source>
</evidence>
<dbReference type="EMBL" id="JANVFT010000012">
    <property type="protein sequence ID" value="KAJ4499198.1"/>
    <property type="molecule type" value="Genomic_DNA"/>
</dbReference>
<dbReference type="Pfam" id="PF00107">
    <property type="entry name" value="ADH_zinc_N"/>
    <property type="match status" value="1"/>
</dbReference>
<feature type="region of interest" description="Disordered" evidence="3">
    <location>
        <begin position="1772"/>
        <end position="1923"/>
    </location>
</feature>
<dbReference type="PROSITE" id="PS00973">
    <property type="entry name" value="USP_2"/>
    <property type="match status" value="1"/>
</dbReference>
<keyword evidence="6" id="KW-1185">Reference proteome</keyword>
<evidence type="ECO:0000313" key="5">
    <source>
        <dbReference type="EMBL" id="KAJ4499198.1"/>
    </source>
</evidence>
<proteinExistence type="predicted"/>
<feature type="compositionally biased region" description="Basic and acidic residues" evidence="3">
    <location>
        <begin position="1887"/>
        <end position="1902"/>
    </location>
</feature>
<keyword evidence="2" id="KW-0560">Oxidoreductase</keyword>
<feature type="compositionally biased region" description="Low complexity" evidence="3">
    <location>
        <begin position="1838"/>
        <end position="1866"/>
    </location>
</feature>
<feature type="compositionally biased region" description="Pro residues" evidence="3">
    <location>
        <begin position="1903"/>
        <end position="1919"/>
    </location>
</feature>
<dbReference type="Gene3D" id="3.90.180.10">
    <property type="entry name" value="Medium-chain alcohol dehydrogenases, catalytic domain"/>
    <property type="match status" value="1"/>
</dbReference>
<dbReference type="InterPro" id="IPR020843">
    <property type="entry name" value="ER"/>
</dbReference>
<reference evidence="5" key="1">
    <citation type="submission" date="2022-08" db="EMBL/GenBank/DDBJ databases">
        <title>A Global Phylogenomic Analysis of the Shiitake Genus Lentinula.</title>
        <authorList>
            <consortium name="DOE Joint Genome Institute"/>
            <person name="Sierra-Patev S."/>
            <person name="Min B."/>
            <person name="Naranjo-Ortiz M."/>
            <person name="Looney B."/>
            <person name="Konkel Z."/>
            <person name="Slot J.C."/>
            <person name="Sakamoto Y."/>
            <person name="Steenwyk J.L."/>
            <person name="Rokas A."/>
            <person name="Carro J."/>
            <person name="Camarero S."/>
            <person name="Ferreira P."/>
            <person name="Molpeceres G."/>
            <person name="Ruiz-Duenas F.J."/>
            <person name="Serrano A."/>
            <person name="Henrissat B."/>
            <person name="Drula E."/>
            <person name="Hughes K.W."/>
            <person name="Mata J.L."/>
            <person name="Ishikawa N.K."/>
            <person name="Vargas-Isla R."/>
            <person name="Ushijima S."/>
            <person name="Smith C.A."/>
            <person name="Ahrendt S."/>
            <person name="Andreopoulos W."/>
            <person name="He G."/>
            <person name="Labutti K."/>
            <person name="Lipzen A."/>
            <person name="Ng V."/>
            <person name="Riley R."/>
            <person name="Sandor L."/>
            <person name="Barry K."/>
            <person name="Martinez A.T."/>
            <person name="Xiao Y."/>
            <person name="Gibbons J.G."/>
            <person name="Terashima K."/>
            <person name="Grigoriev I.V."/>
            <person name="Hibbett D.S."/>
        </authorList>
    </citation>
    <scope>NUCLEOTIDE SEQUENCE</scope>
    <source>
        <strain evidence="5">RHP3577 ss4</strain>
    </source>
</reference>
<dbReference type="Gene3D" id="3.40.50.720">
    <property type="entry name" value="NAD(P)-binding Rossmann-like Domain"/>
    <property type="match status" value="1"/>
</dbReference>
<dbReference type="InterPro" id="IPR036291">
    <property type="entry name" value="NAD(P)-bd_dom_sf"/>
</dbReference>
<feature type="region of interest" description="Disordered" evidence="3">
    <location>
        <begin position="625"/>
        <end position="674"/>
    </location>
</feature>
<dbReference type="InterPro" id="IPR018200">
    <property type="entry name" value="USP_CS"/>
</dbReference>
<organism evidence="5 6">
    <name type="scientific">Lentinula lateritia</name>
    <dbReference type="NCBI Taxonomy" id="40482"/>
    <lineage>
        <taxon>Eukaryota</taxon>
        <taxon>Fungi</taxon>
        <taxon>Dikarya</taxon>
        <taxon>Basidiomycota</taxon>
        <taxon>Agaricomycotina</taxon>
        <taxon>Agaricomycetes</taxon>
        <taxon>Agaricomycetidae</taxon>
        <taxon>Agaricales</taxon>
        <taxon>Marasmiineae</taxon>
        <taxon>Omphalotaceae</taxon>
        <taxon>Lentinula</taxon>
    </lineage>
</organism>
<feature type="compositionally biased region" description="Polar residues" evidence="3">
    <location>
        <begin position="1794"/>
        <end position="1810"/>
    </location>
</feature>
<feature type="compositionally biased region" description="Basic and acidic residues" evidence="3">
    <location>
        <begin position="1781"/>
        <end position="1793"/>
    </location>
</feature>
<feature type="compositionally biased region" description="Polar residues" evidence="3">
    <location>
        <begin position="691"/>
        <end position="714"/>
    </location>
</feature>
<feature type="region of interest" description="Disordered" evidence="3">
    <location>
        <begin position="686"/>
        <end position="734"/>
    </location>
</feature>
<feature type="domain" description="USP" evidence="4">
    <location>
        <begin position="1629"/>
        <end position="2289"/>
    </location>
</feature>
<dbReference type="SUPFAM" id="SSF51735">
    <property type="entry name" value="NAD(P)-binding Rossmann-fold domains"/>
    <property type="match status" value="1"/>
</dbReference>
<feature type="compositionally biased region" description="Polar residues" evidence="3">
    <location>
        <begin position="839"/>
        <end position="853"/>
    </location>
</feature>
<feature type="compositionally biased region" description="Polar residues" evidence="3">
    <location>
        <begin position="583"/>
        <end position="598"/>
    </location>
</feature>
<keyword evidence="1" id="KW-0521">NADP</keyword>
<dbReference type="InterPro" id="IPR013149">
    <property type="entry name" value="ADH-like_C"/>
</dbReference>
<dbReference type="InterPro" id="IPR038765">
    <property type="entry name" value="Papain-like_cys_pep_sf"/>
</dbReference>
<dbReference type="PROSITE" id="PS00972">
    <property type="entry name" value="USP_1"/>
    <property type="match status" value="1"/>
</dbReference>
<dbReference type="InterPro" id="IPR013154">
    <property type="entry name" value="ADH-like_N"/>
</dbReference>
<dbReference type="InterPro" id="IPR028889">
    <property type="entry name" value="USP"/>
</dbReference>
<evidence type="ECO:0000313" key="6">
    <source>
        <dbReference type="Proteomes" id="UP001150217"/>
    </source>
</evidence>
<feature type="compositionally biased region" description="Basic residues" evidence="3">
    <location>
        <begin position="858"/>
        <end position="869"/>
    </location>
</feature>
<protein>
    <recommendedName>
        <fullName evidence="4">USP domain-containing protein</fullName>
    </recommendedName>
</protein>
<dbReference type="PANTHER" id="PTHR48106">
    <property type="entry name" value="QUINONE OXIDOREDUCTASE PIG3-RELATED"/>
    <property type="match status" value="1"/>
</dbReference>
<dbReference type="Proteomes" id="UP001150217">
    <property type="component" value="Unassembled WGS sequence"/>
</dbReference>
<accession>A0ABQ8VS43</accession>
<gene>
    <name evidence="5" type="ORF">C8R41DRAFT_864337</name>
</gene>
<dbReference type="PANTHER" id="PTHR48106:SF13">
    <property type="entry name" value="QUINONE OXIDOREDUCTASE-RELATED"/>
    <property type="match status" value="1"/>
</dbReference>
<dbReference type="InterPro" id="IPR047618">
    <property type="entry name" value="QOR-like"/>
</dbReference>